<organism evidence="2 3">
    <name type="scientific">Zymomonas mobilis</name>
    <dbReference type="NCBI Taxonomy" id="542"/>
    <lineage>
        <taxon>Bacteria</taxon>
        <taxon>Pseudomonadati</taxon>
        <taxon>Pseudomonadota</taxon>
        <taxon>Alphaproteobacteria</taxon>
        <taxon>Sphingomonadales</taxon>
        <taxon>Zymomonadaceae</taxon>
        <taxon>Zymomonas</taxon>
    </lineage>
</organism>
<proteinExistence type="predicted"/>
<feature type="transmembrane region" description="Helical" evidence="1">
    <location>
        <begin position="119"/>
        <end position="140"/>
    </location>
</feature>
<protein>
    <submittedName>
        <fullName evidence="2">Uncharacterized protein</fullName>
    </submittedName>
</protein>
<keyword evidence="1" id="KW-0472">Membrane</keyword>
<evidence type="ECO:0000313" key="2">
    <source>
        <dbReference type="EMBL" id="TQL17807.1"/>
    </source>
</evidence>
<gene>
    <name evidence="2" type="ORF">FBY58_1412</name>
</gene>
<comment type="caution">
    <text evidence="2">The sequence shown here is derived from an EMBL/GenBank/DDBJ whole genome shotgun (WGS) entry which is preliminary data.</text>
</comment>
<feature type="transmembrane region" description="Helical" evidence="1">
    <location>
        <begin position="76"/>
        <end position="98"/>
    </location>
</feature>
<name>A0A542W2L4_ZYMMB</name>
<sequence>MFDREKSYLSVFNIVPFTMLLSLPGWFFLFVYLNKIGIFPYFLKNINIPSIVFISISIIAIYAILFLFSFFSSMCFFVFLHPIFSGKQIILHFYFFRIPIQNIRTKWDVWKTEKIIKKCLNRSFLIICHIIFFIYFLYMIF</sequence>
<keyword evidence="1" id="KW-0812">Transmembrane</keyword>
<accession>A0A542W2L4</accession>
<feature type="transmembrane region" description="Helical" evidence="1">
    <location>
        <begin position="46"/>
        <end position="70"/>
    </location>
</feature>
<dbReference type="EMBL" id="VFOF01000001">
    <property type="protein sequence ID" value="TQL17807.1"/>
    <property type="molecule type" value="Genomic_DNA"/>
</dbReference>
<keyword evidence="1" id="KW-1133">Transmembrane helix</keyword>
<reference evidence="2 3" key="1">
    <citation type="submission" date="2019-06" db="EMBL/GenBank/DDBJ databases">
        <title>Genome sequencing of Zymomonas mobilis strains for genetic engineering and biofuel applications.</title>
        <authorList>
            <person name="Teravest M."/>
        </authorList>
    </citation>
    <scope>NUCLEOTIDE SEQUENCE [LARGE SCALE GENOMIC DNA]</scope>
    <source>
        <strain evidence="2 3">AN0101</strain>
    </source>
</reference>
<dbReference type="AlphaFoldDB" id="A0A542W2L4"/>
<feature type="transmembrane region" description="Helical" evidence="1">
    <location>
        <begin position="12"/>
        <end position="34"/>
    </location>
</feature>
<evidence type="ECO:0000256" key="1">
    <source>
        <dbReference type="SAM" id="Phobius"/>
    </source>
</evidence>
<evidence type="ECO:0000313" key="3">
    <source>
        <dbReference type="Proteomes" id="UP000316887"/>
    </source>
</evidence>
<dbReference type="Proteomes" id="UP000316887">
    <property type="component" value="Unassembled WGS sequence"/>
</dbReference>